<name>A0A7W9PBQ9_9NOCA</name>
<dbReference type="Proteomes" id="UP000540412">
    <property type="component" value="Unassembled WGS sequence"/>
</dbReference>
<evidence type="ECO:0000313" key="4">
    <source>
        <dbReference type="Proteomes" id="UP000540412"/>
    </source>
</evidence>
<feature type="compositionally biased region" description="Basic and acidic residues" evidence="1">
    <location>
        <begin position="10"/>
        <end position="32"/>
    </location>
</feature>
<accession>A0A7W9PBQ9</accession>
<keyword evidence="2" id="KW-1133">Transmembrane helix</keyword>
<reference evidence="3 4" key="1">
    <citation type="submission" date="2020-08" db="EMBL/GenBank/DDBJ databases">
        <title>Sequencing the genomes of 1000 actinobacteria strains.</title>
        <authorList>
            <person name="Klenk H.-P."/>
        </authorList>
    </citation>
    <scope>NUCLEOTIDE SEQUENCE [LARGE SCALE GENOMIC DNA]</scope>
    <source>
        <strain evidence="3 4">DSM 43582</strain>
    </source>
</reference>
<dbReference type="InterPro" id="IPR021373">
    <property type="entry name" value="DUF2993"/>
</dbReference>
<dbReference type="AlphaFoldDB" id="A0A7W9PBQ9"/>
<evidence type="ECO:0008006" key="5">
    <source>
        <dbReference type="Google" id="ProtNLM"/>
    </source>
</evidence>
<feature type="transmembrane region" description="Helical" evidence="2">
    <location>
        <begin position="41"/>
        <end position="62"/>
    </location>
</feature>
<sequence>MGNSPGTPETRADHDRRPGEELPTHSTTGDKARRSGLARKIIGGLALVFALAVVIDFTAAAYSEYRVSRSLRAGGELSADPEVTIHAFSFLAQALRSDYSNVEIKARADRRDIPGEIRVEATLNGVHLPVGDLVDGNMRSVPVDRVAGRMRIEPVELGRLFKVPDLQLTGPPADKSDGTGGSGGTGSTTQGAYILTGTIPVGSETSAGDSTGTGNDKVSVSVKVNLLLDGDQVRIVATDLYREKAPDTATITSTTQQRPELDKDAVLARFTRTIDTKDLPFGVHPTKVQALGGNIIVEGEGENMTIDMNRFARP</sequence>
<keyword evidence="4" id="KW-1185">Reference proteome</keyword>
<comment type="caution">
    <text evidence="3">The sequence shown here is derived from an EMBL/GenBank/DDBJ whole genome shotgun (WGS) entry which is preliminary data.</text>
</comment>
<feature type="region of interest" description="Disordered" evidence="1">
    <location>
        <begin position="1"/>
        <end position="32"/>
    </location>
</feature>
<evidence type="ECO:0000256" key="2">
    <source>
        <dbReference type="SAM" id="Phobius"/>
    </source>
</evidence>
<keyword evidence="2" id="KW-0472">Membrane</keyword>
<protein>
    <recommendedName>
        <fullName evidence="5">DUF2993 family protein</fullName>
    </recommendedName>
</protein>
<dbReference type="EMBL" id="JACHIT010000001">
    <property type="protein sequence ID" value="MBB5913134.1"/>
    <property type="molecule type" value="Genomic_DNA"/>
</dbReference>
<gene>
    <name evidence="3" type="ORF">BJY24_002001</name>
</gene>
<organism evidence="3 4">
    <name type="scientific">Nocardia transvalensis</name>
    <dbReference type="NCBI Taxonomy" id="37333"/>
    <lineage>
        <taxon>Bacteria</taxon>
        <taxon>Bacillati</taxon>
        <taxon>Actinomycetota</taxon>
        <taxon>Actinomycetes</taxon>
        <taxon>Mycobacteriales</taxon>
        <taxon>Nocardiaceae</taxon>
        <taxon>Nocardia</taxon>
    </lineage>
</organism>
<dbReference type="RefSeq" id="WP_083905122.1">
    <property type="nucleotide sequence ID" value="NZ_JACHIT010000001.1"/>
</dbReference>
<keyword evidence="2" id="KW-0812">Transmembrane</keyword>
<dbReference type="Pfam" id="PF11209">
    <property type="entry name" value="LmeA"/>
    <property type="match status" value="1"/>
</dbReference>
<evidence type="ECO:0000256" key="1">
    <source>
        <dbReference type="SAM" id="MobiDB-lite"/>
    </source>
</evidence>
<proteinExistence type="predicted"/>
<feature type="region of interest" description="Disordered" evidence="1">
    <location>
        <begin position="166"/>
        <end position="191"/>
    </location>
</feature>
<evidence type="ECO:0000313" key="3">
    <source>
        <dbReference type="EMBL" id="MBB5913134.1"/>
    </source>
</evidence>